<comment type="caution">
    <text evidence="1">The sequence shown here is derived from an EMBL/GenBank/DDBJ whole genome shotgun (WGS) entry which is preliminary data.</text>
</comment>
<protein>
    <recommendedName>
        <fullName evidence="3">Peptidase C-terminal archaeal/bacterial domain-containing protein</fullName>
    </recommendedName>
</protein>
<organism evidence="1 2">
    <name type="scientific">Solemya velum gill symbiont</name>
    <dbReference type="NCBI Taxonomy" id="2340"/>
    <lineage>
        <taxon>Bacteria</taxon>
        <taxon>Pseudomonadati</taxon>
        <taxon>Pseudomonadota</taxon>
        <taxon>Gammaproteobacteria</taxon>
        <taxon>sulfur-oxidizing symbionts</taxon>
    </lineage>
</organism>
<name>A0A1T2CIF9_SOVGS</name>
<proteinExistence type="predicted"/>
<dbReference type="AlphaFoldDB" id="A0A1T2CIF9"/>
<evidence type="ECO:0000313" key="2">
    <source>
        <dbReference type="Proteomes" id="UP000190962"/>
    </source>
</evidence>
<accession>A0A1T2CIF9</accession>
<gene>
    <name evidence="1" type="ORF">BOV88_09670</name>
</gene>
<sequence>MTFHMSKDVADQHIQRHTGKLSQEIYQELHELLHYMKVECSYYPLDLALSDDGFWSENQLSPLRSHTGKAYFIPLGTLQPNSYNLSFSGPHDSARLCVEIINDEFDFIEKMTLKSDDDNTVLNYQVDESGKYYLRISAQISFNINNIEIILKDNTSLTD</sequence>
<evidence type="ECO:0008006" key="3">
    <source>
        <dbReference type="Google" id="ProtNLM"/>
    </source>
</evidence>
<dbReference type="EMBL" id="MPNX01000014">
    <property type="protein sequence ID" value="OOY34562.1"/>
    <property type="molecule type" value="Genomic_DNA"/>
</dbReference>
<evidence type="ECO:0000313" key="1">
    <source>
        <dbReference type="EMBL" id="OOY34562.1"/>
    </source>
</evidence>
<dbReference type="Proteomes" id="UP000190962">
    <property type="component" value="Unassembled WGS sequence"/>
</dbReference>
<reference evidence="1 2" key="1">
    <citation type="submission" date="2016-11" db="EMBL/GenBank/DDBJ databases">
        <title>Mixed transmission modes and dynamic genome evolution in an obligate animal-bacterial symbiosis.</title>
        <authorList>
            <person name="Russell S.L."/>
            <person name="Corbett-Detig R.B."/>
            <person name="Cavanaugh C.M."/>
        </authorList>
    </citation>
    <scope>NUCLEOTIDE SEQUENCE [LARGE SCALE GENOMIC DNA]</scope>
    <source>
        <strain evidence="1">MA-KB16</strain>
    </source>
</reference>